<dbReference type="AlphaFoldDB" id="A0A7G6U6V7"/>
<sequence>MSNVEDIEKAIENLPPAELAQFRAWFEAFDAEVFDQKIAADASSGKLDRLAEQALNGYSQGRARDL</sequence>
<dbReference type="RefSeq" id="WP_175368761.1">
    <property type="nucleotide sequence ID" value="NZ_CP050292.1"/>
</dbReference>
<dbReference type="Proteomes" id="UP000515291">
    <property type="component" value="Chromosome"/>
</dbReference>
<evidence type="ECO:0000313" key="1">
    <source>
        <dbReference type="EMBL" id="QND74739.1"/>
    </source>
</evidence>
<accession>A0A7G6U6V7</accession>
<name>A0A7G6U6V7_9BRAD</name>
<dbReference type="EMBL" id="CP050292">
    <property type="protein sequence ID" value="QND74739.1"/>
    <property type="molecule type" value="Genomic_DNA"/>
</dbReference>
<organism evidence="1 2">
    <name type="scientific">Tardiphaga robiniae</name>
    <dbReference type="NCBI Taxonomy" id="943830"/>
    <lineage>
        <taxon>Bacteria</taxon>
        <taxon>Pseudomonadati</taxon>
        <taxon>Pseudomonadota</taxon>
        <taxon>Alphaproteobacteria</taxon>
        <taxon>Hyphomicrobiales</taxon>
        <taxon>Nitrobacteraceae</taxon>
        <taxon>Tardiphaga</taxon>
    </lineage>
</organism>
<gene>
    <name evidence="1" type="ORF">HB776_28665</name>
</gene>
<reference evidence="2" key="1">
    <citation type="journal article" date="2020" name="Mol. Plant Microbe">
        <title>Rhizobial microsymbionts of the narrowly endemic Oxytropis species growing in Kamchatka are characterized by significant genetic diversity and possess a set of genes that are associated with T3SS and T6SS secretion systems and can affect the development of symbiosis.</title>
        <authorList>
            <person name="Safronova V."/>
            <person name="Guro P."/>
            <person name="Sazanova A."/>
            <person name="Kuznetsova I."/>
            <person name="Belimov A."/>
            <person name="Yakubov V."/>
            <person name="Chirak E."/>
            <person name="Afonin A."/>
            <person name="Gogolev Y."/>
            <person name="Andronov E."/>
            <person name="Tikhonovich I."/>
        </authorList>
    </citation>
    <scope>NUCLEOTIDE SEQUENCE [LARGE SCALE GENOMIC DNA]</scope>
    <source>
        <strain evidence="2">581</strain>
    </source>
</reference>
<proteinExistence type="predicted"/>
<protein>
    <submittedName>
        <fullName evidence="1">Uncharacterized protein</fullName>
    </submittedName>
</protein>
<evidence type="ECO:0000313" key="2">
    <source>
        <dbReference type="Proteomes" id="UP000515291"/>
    </source>
</evidence>
<dbReference type="KEGG" id="trb:HB776_28665"/>